<name>A0ABZ0GIH0_9GAMM</name>
<dbReference type="RefSeq" id="WP_348394555.1">
    <property type="nucleotide sequence ID" value="NZ_CP136600.1"/>
</dbReference>
<keyword evidence="3" id="KW-0804">Transcription</keyword>
<sequence>MATQKSIADKLGLSISLVSRVLSGKAKEIGVAEETIKKVLDEAKRTNYTPNSAALSLRGVKTHTLGVITYDFEDPYFGIILGELHKIAKQRKFTLILAGSYQRDEDTLDLSAFAKHNIEGLIIVGSDRKKDWYENFNQKSIPSVQIGFTTDKIGANICLDESLSANLIASYLHKQKTESATLFFNHSLSHETFKTQHIKALTENGINILEDVICDGSISSVKSGIKQLKQLPDVIIAGDDIMATKIIRSLHELNIKVPEDVKVFGFDNISHARNFIPSLTTLNPPIKEMIQTAFDLVSSPSISKETLRFTPELISRESA</sequence>
<evidence type="ECO:0000256" key="2">
    <source>
        <dbReference type="ARBA" id="ARBA00023125"/>
    </source>
</evidence>
<dbReference type="PANTHER" id="PTHR30146">
    <property type="entry name" value="LACI-RELATED TRANSCRIPTIONAL REPRESSOR"/>
    <property type="match status" value="1"/>
</dbReference>
<dbReference type="InterPro" id="IPR028082">
    <property type="entry name" value="Peripla_BP_I"/>
</dbReference>
<keyword evidence="1" id="KW-0805">Transcription regulation</keyword>
<dbReference type="Gene3D" id="1.10.260.40">
    <property type="entry name" value="lambda repressor-like DNA-binding domains"/>
    <property type="match status" value="1"/>
</dbReference>
<evidence type="ECO:0000313" key="5">
    <source>
        <dbReference type="EMBL" id="WOH35739.1"/>
    </source>
</evidence>
<reference evidence="5 6" key="1">
    <citation type="submission" date="2023-09" db="EMBL/GenBank/DDBJ databases">
        <authorList>
            <person name="Qi X."/>
        </authorList>
    </citation>
    <scope>NUCLEOTIDE SEQUENCE [LARGE SCALE GENOMIC DNA]</scope>
    <source>
        <strain evidence="5 6">S1-1</strain>
    </source>
</reference>
<dbReference type="CDD" id="cd01392">
    <property type="entry name" value="HTH_LacI"/>
    <property type="match status" value="1"/>
</dbReference>
<evidence type="ECO:0000259" key="4">
    <source>
        <dbReference type="PROSITE" id="PS50932"/>
    </source>
</evidence>
<dbReference type="InterPro" id="IPR000843">
    <property type="entry name" value="HTH_LacI"/>
</dbReference>
<dbReference type="Pfam" id="PF13377">
    <property type="entry name" value="Peripla_BP_3"/>
    <property type="match status" value="1"/>
</dbReference>
<evidence type="ECO:0000256" key="3">
    <source>
        <dbReference type="ARBA" id="ARBA00023163"/>
    </source>
</evidence>
<dbReference type="CDD" id="cd06267">
    <property type="entry name" value="PBP1_LacI_sugar_binding-like"/>
    <property type="match status" value="1"/>
</dbReference>
<dbReference type="SUPFAM" id="SSF53822">
    <property type="entry name" value="Periplasmic binding protein-like I"/>
    <property type="match status" value="1"/>
</dbReference>
<dbReference type="Proteomes" id="UP001301442">
    <property type="component" value="Chromosome"/>
</dbReference>
<dbReference type="SMART" id="SM00354">
    <property type="entry name" value="HTH_LACI"/>
    <property type="match status" value="1"/>
</dbReference>
<dbReference type="SUPFAM" id="SSF47413">
    <property type="entry name" value="lambda repressor-like DNA-binding domains"/>
    <property type="match status" value="1"/>
</dbReference>
<dbReference type="GO" id="GO:0003677">
    <property type="term" value="F:DNA binding"/>
    <property type="evidence" value="ECO:0007669"/>
    <property type="project" value="UniProtKB-KW"/>
</dbReference>
<keyword evidence="6" id="KW-1185">Reference proteome</keyword>
<dbReference type="EMBL" id="CP136600">
    <property type="protein sequence ID" value="WOH35739.1"/>
    <property type="molecule type" value="Genomic_DNA"/>
</dbReference>
<accession>A0ABZ0GIH0</accession>
<keyword evidence="2 5" id="KW-0238">DNA-binding</keyword>
<organism evidence="5 6">
    <name type="scientific">Thalassotalea fonticola</name>
    <dbReference type="NCBI Taxonomy" id="3065649"/>
    <lineage>
        <taxon>Bacteria</taxon>
        <taxon>Pseudomonadati</taxon>
        <taxon>Pseudomonadota</taxon>
        <taxon>Gammaproteobacteria</taxon>
        <taxon>Alteromonadales</taxon>
        <taxon>Colwelliaceae</taxon>
        <taxon>Thalassotalea</taxon>
    </lineage>
</organism>
<proteinExistence type="predicted"/>
<dbReference type="Gene3D" id="3.40.50.2300">
    <property type="match status" value="2"/>
</dbReference>
<protein>
    <submittedName>
        <fullName evidence="5">LacI family DNA-binding transcriptional regulator</fullName>
    </submittedName>
</protein>
<evidence type="ECO:0000313" key="6">
    <source>
        <dbReference type="Proteomes" id="UP001301442"/>
    </source>
</evidence>
<evidence type="ECO:0000256" key="1">
    <source>
        <dbReference type="ARBA" id="ARBA00023015"/>
    </source>
</evidence>
<dbReference type="PROSITE" id="PS50932">
    <property type="entry name" value="HTH_LACI_2"/>
    <property type="match status" value="1"/>
</dbReference>
<feature type="domain" description="HTH lacI-type" evidence="4">
    <location>
        <begin position="2"/>
        <end position="59"/>
    </location>
</feature>
<dbReference type="PANTHER" id="PTHR30146:SF109">
    <property type="entry name" value="HTH-TYPE TRANSCRIPTIONAL REGULATOR GALS"/>
    <property type="match status" value="1"/>
</dbReference>
<gene>
    <name evidence="5" type="ORF">RI844_10125</name>
</gene>
<dbReference type="InterPro" id="IPR046335">
    <property type="entry name" value="LacI/GalR-like_sensor"/>
</dbReference>
<dbReference type="InterPro" id="IPR010982">
    <property type="entry name" value="Lambda_DNA-bd_dom_sf"/>
</dbReference>